<dbReference type="GO" id="GO:0016020">
    <property type="term" value="C:membrane"/>
    <property type="evidence" value="ECO:0007669"/>
    <property type="project" value="InterPro"/>
</dbReference>
<dbReference type="GO" id="GO:0016705">
    <property type="term" value="F:oxidoreductase activity, acting on paired donors, with incorporation or reduction of molecular oxygen"/>
    <property type="evidence" value="ECO:0007669"/>
    <property type="project" value="UniProtKB-ARBA"/>
</dbReference>
<dbReference type="EMBL" id="BJUA01000005">
    <property type="protein sequence ID" value="GEK17569.1"/>
    <property type="molecule type" value="Genomic_DNA"/>
</dbReference>
<protein>
    <recommendedName>
        <fullName evidence="2">Cytochrome bc1 complex Rieske iron-sulfur subunit</fullName>
    </recommendedName>
    <alternativeName>
        <fullName evidence="8">Cytochrome bc1 reductase complex subunit QcrA</fullName>
    </alternativeName>
</protein>
<dbReference type="AlphaFoldDB" id="A0A510USJ8"/>
<evidence type="ECO:0000256" key="5">
    <source>
        <dbReference type="ARBA" id="ARBA00023004"/>
    </source>
</evidence>
<feature type="region of interest" description="Disordered" evidence="10">
    <location>
        <begin position="1"/>
        <end position="26"/>
    </location>
</feature>
<gene>
    <name evidence="12" type="ORF">CPE01_13020</name>
</gene>
<dbReference type="RefSeq" id="WP_146805841.1">
    <property type="nucleotide sequence ID" value="NZ_BJUA01000005.1"/>
</dbReference>
<comment type="function">
    <text evidence="1">Iron-sulfur subunit of the cytochrome bc1 complex, an essential component of the respiratory electron transport chain required for ATP synthesis. The bc1 complex catalyzes the oxidation of menaquinol and the reduction of cytochrome c in the respiratory chain. The bc1 complex operates through a Q-cycle mechanism that couples electron transfer to generation of the proton gradient that drives ATP synthesis.</text>
</comment>
<dbReference type="PROSITE" id="PS51296">
    <property type="entry name" value="RIESKE"/>
    <property type="match status" value="1"/>
</dbReference>
<dbReference type="GO" id="GO:0046872">
    <property type="term" value="F:metal ion binding"/>
    <property type="evidence" value="ECO:0007669"/>
    <property type="project" value="UniProtKB-KW"/>
</dbReference>
<feature type="domain" description="Rieske" evidence="11">
    <location>
        <begin position="85"/>
        <end position="177"/>
    </location>
</feature>
<evidence type="ECO:0000313" key="12">
    <source>
        <dbReference type="EMBL" id="GEK17569.1"/>
    </source>
</evidence>
<keyword evidence="6" id="KW-0411">Iron-sulfur</keyword>
<keyword evidence="5" id="KW-0408">Iron</keyword>
<dbReference type="Proteomes" id="UP000321386">
    <property type="component" value="Unassembled WGS sequence"/>
</dbReference>
<dbReference type="OrthoDB" id="25106at2"/>
<dbReference type="Pfam" id="PF00355">
    <property type="entry name" value="Rieske"/>
    <property type="match status" value="1"/>
</dbReference>
<dbReference type="PRINTS" id="PR00162">
    <property type="entry name" value="RIESKE"/>
</dbReference>
<organism evidence="12 13">
    <name type="scientific">Cellulomonas persica</name>
    <dbReference type="NCBI Taxonomy" id="76861"/>
    <lineage>
        <taxon>Bacteria</taxon>
        <taxon>Bacillati</taxon>
        <taxon>Actinomycetota</taxon>
        <taxon>Actinomycetes</taxon>
        <taxon>Micrococcales</taxon>
        <taxon>Cellulomonadaceae</taxon>
        <taxon>Cellulomonas</taxon>
    </lineage>
</organism>
<name>A0A510USJ8_9CELL</name>
<keyword evidence="7" id="KW-1015">Disulfide bond</keyword>
<dbReference type="PANTHER" id="PTHR10134">
    <property type="entry name" value="CYTOCHROME B-C1 COMPLEX SUBUNIT RIESKE, MITOCHONDRIAL"/>
    <property type="match status" value="1"/>
</dbReference>
<dbReference type="PROSITE" id="PS51318">
    <property type="entry name" value="TAT"/>
    <property type="match status" value="1"/>
</dbReference>
<evidence type="ECO:0000313" key="13">
    <source>
        <dbReference type="Proteomes" id="UP000321386"/>
    </source>
</evidence>
<dbReference type="SUPFAM" id="SSF50022">
    <property type="entry name" value="ISP domain"/>
    <property type="match status" value="1"/>
</dbReference>
<dbReference type="InterPro" id="IPR006311">
    <property type="entry name" value="TAT_signal"/>
</dbReference>
<evidence type="ECO:0000256" key="1">
    <source>
        <dbReference type="ARBA" id="ARBA00002494"/>
    </source>
</evidence>
<comment type="cofactor">
    <cofactor evidence="9">
        <name>[2Fe-2S] cluster</name>
        <dbReference type="ChEBI" id="CHEBI:190135"/>
    </cofactor>
</comment>
<evidence type="ECO:0000259" key="11">
    <source>
        <dbReference type="PROSITE" id="PS51296"/>
    </source>
</evidence>
<dbReference type="InterPro" id="IPR014349">
    <property type="entry name" value="Rieske_Fe-S_prot"/>
</dbReference>
<evidence type="ECO:0000256" key="3">
    <source>
        <dbReference type="ARBA" id="ARBA00022714"/>
    </source>
</evidence>
<dbReference type="CDD" id="cd03467">
    <property type="entry name" value="Rieske"/>
    <property type="match status" value="1"/>
</dbReference>
<evidence type="ECO:0000256" key="10">
    <source>
        <dbReference type="SAM" id="MobiDB-lite"/>
    </source>
</evidence>
<accession>A0A510USJ8</accession>
<evidence type="ECO:0000256" key="7">
    <source>
        <dbReference type="ARBA" id="ARBA00023157"/>
    </source>
</evidence>
<dbReference type="InterPro" id="IPR017941">
    <property type="entry name" value="Rieske_2Fe-2S"/>
</dbReference>
<comment type="caution">
    <text evidence="12">The sequence shown here is derived from an EMBL/GenBank/DDBJ whole genome shotgun (WGS) entry which is preliminary data.</text>
</comment>
<evidence type="ECO:0000256" key="6">
    <source>
        <dbReference type="ARBA" id="ARBA00023014"/>
    </source>
</evidence>
<dbReference type="Gene3D" id="2.102.10.10">
    <property type="entry name" value="Rieske [2Fe-2S] iron-sulphur domain"/>
    <property type="match status" value="1"/>
</dbReference>
<dbReference type="InterPro" id="IPR036922">
    <property type="entry name" value="Rieske_2Fe-2S_sf"/>
</dbReference>
<sequence>MTSTTTRGPVGTTAPDPDTQPTHDHRSCAGCLDRRQLLTRAGGVGLAVAGAAVLAACGSSATPGGGSSDAASSAGAASSGDGATSPLAQVADVPVGGALLVDSGGQKILLVQESQGTITAVSAICTHQGCTVAPGEGDLRCPCHNSVFALDGATVSGPAEKPLPSVEVHVKDGAVFSGAA</sequence>
<keyword evidence="3" id="KW-0001">2Fe-2S</keyword>
<feature type="region of interest" description="Disordered" evidence="10">
    <location>
        <begin position="64"/>
        <end position="83"/>
    </location>
</feature>
<evidence type="ECO:0000256" key="8">
    <source>
        <dbReference type="ARBA" id="ARBA00029586"/>
    </source>
</evidence>
<dbReference type="GO" id="GO:0004497">
    <property type="term" value="F:monooxygenase activity"/>
    <property type="evidence" value="ECO:0007669"/>
    <property type="project" value="UniProtKB-ARBA"/>
</dbReference>
<dbReference type="InterPro" id="IPR005805">
    <property type="entry name" value="Rieske_Fe-S_prot_C"/>
</dbReference>
<keyword evidence="4" id="KW-0479">Metal-binding</keyword>
<evidence type="ECO:0000256" key="4">
    <source>
        <dbReference type="ARBA" id="ARBA00022723"/>
    </source>
</evidence>
<dbReference type="GO" id="GO:0051537">
    <property type="term" value="F:2 iron, 2 sulfur cluster binding"/>
    <property type="evidence" value="ECO:0007669"/>
    <property type="project" value="UniProtKB-KW"/>
</dbReference>
<keyword evidence="13" id="KW-1185">Reference proteome</keyword>
<reference evidence="12 13" key="1">
    <citation type="submission" date="2019-07" db="EMBL/GenBank/DDBJ databases">
        <title>Whole genome shotgun sequence of Cellulomonas persica NBRC 101101.</title>
        <authorList>
            <person name="Hosoyama A."/>
            <person name="Uohara A."/>
            <person name="Ohji S."/>
            <person name="Ichikawa N."/>
        </authorList>
    </citation>
    <scope>NUCLEOTIDE SEQUENCE [LARGE SCALE GENOMIC DNA]</scope>
    <source>
        <strain evidence="12 13">NBRC 101101</strain>
    </source>
</reference>
<evidence type="ECO:0000256" key="2">
    <source>
        <dbReference type="ARBA" id="ARBA00015816"/>
    </source>
</evidence>
<feature type="compositionally biased region" description="Low complexity" evidence="10">
    <location>
        <begin position="1"/>
        <end position="13"/>
    </location>
</feature>
<evidence type="ECO:0000256" key="9">
    <source>
        <dbReference type="ARBA" id="ARBA00034078"/>
    </source>
</evidence>
<proteinExistence type="predicted"/>